<comment type="caution">
    <text evidence="9">The sequence shown here is derived from an EMBL/GenBank/DDBJ whole genome shotgun (WGS) entry which is preliminary data.</text>
</comment>
<evidence type="ECO:0000256" key="7">
    <source>
        <dbReference type="SAM" id="Phobius"/>
    </source>
</evidence>
<dbReference type="Pfam" id="PF03176">
    <property type="entry name" value="MMPL"/>
    <property type="match status" value="2"/>
</dbReference>
<feature type="domain" description="SSD" evidence="8">
    <location>
        <begin position="553"/>
        <end position="663"/>
    </location>
</feature>
<feature type="transmembrane region" description="Helical" evidence="7">
    <location>
        <begin position="364"/>
        <end position="386"/>
    </location>
</feature>
<keyword evidence="4 7" id="KW-0812">Transmembrane</keyword>
<keyword evidence="3" id="KW-1003">Cell membrane</keyword>
<evidence type="ECO:0000313" key="9">
    <source>
        <dbReference type="EMBL" id="MBO2450504.1"/>
    </source>
</evidence>
<sequence>MLLSSKLTGRVGKWIVLAAWIAIIMLAVPLAGKLSGATKKDSPAEGPRGAQSTRVAELQDRFPDGKIKPGIVIYVRDAGITVADRAKVEADRKAFAPLAAGQIPPPVASKDGKALMLQVPIGDDGTADKAKQVRDGAARGLPAGLHAQLAGPAANALDASDAFKKIDSTLLIVTAVIVALCLLVTYRSPVLWLVPLLNAGIALQVSNAVAYLLAKHAGMLVVPSAASILTVLVFGVGTDYAMLLLARYREELRTHEDRHAAMAVALRRCAPAIAASAATVSLGLLCLLTAHMGFNHALGPVGAIGVIGGLVTMLTLMPALLVIVGRWVFWPRVPHFGVSASAEPSPTSLWARVAARVAQRPRTIWIASALILAALATGTLGMHTGLDNRHMMTSTPRSAIGLDMLEAHYPAGSDQPARVIAPASSAERLASTLRSVPGVANVQPPQLSTDGKLVKLNAILSSPSDSSAASRTIDRIRTATSAIPDAVTGGSTANELDKSRAQSHDRKVVIPLVLAVVFIVLVGLLRALTAPLLLIGTVILSYFGALGASRVIFTHVFGFPSVDIQLVLIGFLFLVALGVDYNIFLVSRIREETTKHGHHEGVLRGLSATGGVISAAGAVLAATFGALTVLPLTFLVQIGFLVALGVLLDTFLVRSILVPTLALDMGDRFWWPKRPVQTTRSPAFQTAATWGTPGR</sequence>
<dbReference type="EMBL" id="JAGEOJ010000010">
    <property type="protein sequence ID" value="MBO2450504.1"/>
    <property type="molecule type" value="Genomic_DNA"/>
</dbReference>
<evidence type="ECO:0000256" key="6">
    <source>
        <dbReference type="ARBA" id="ARBA00023136"/>
    </source>
</evidence>
<dbReference type="PROSITE" id="PS50156">
    <property type="entry name" value="SSD"/>
    <property type="match status" value="2"/>
</dbReference>
<feature type="transmembrane region" description="Helical" evidence="7">
    <location>
        <begin position="12"/>
        <end position="32"/>
    </location>
</feature>
<dbReference type="SUPFAM" id="SSF82866">
    <property type="entry name" value="Multidrug efflux transporter AcrB transmembrane domain"/>
    <property type="match status" value="2"/>
</dbReference>
<protein>
    <submittedName>
        <fullName evidence="9">MMPL family transporter</fullName>
    </submittedName>
</protein>
<feature type="transmembrane region" description="Helical" evidence="7">
    <location>
        <begin position="508"/>
        <end position="525"/>
    </location>
</feature>
<feature type="transmembrane region" description="Helical" evidence="7">
    <location>
        <begin position="226"/>
        <end position="248"/>
    </location>
</feature>
<accession>A0A939T680</accession>
<keyword evidence="6 7" id="KW-0472">Membrane</keyword>
<dbReference type="InterPro" id="IPR050545">
    <property type="entry name" value="Mycobact_MmpL"/>
</dbReference>
<comment type="similarity">
    <text evidence="2">Belongs to the resistance-nodulation-cell division (RND) (TC 2.A.6) family. MmpL subfamily.</text>
</comment>
<gene>
    <name evidence="9" type="ORF">J4573_25605</name>
</gene>
<evidence type="ECO:0000259" key="8">
    <source>
        <dbReference type="PROSITE" id="PS50156"/>
    </source>
</evidence>
<feature type="transmembrane region" description="Helical" evidence="7">
    <location>
        <begin position="269"/>
        <end position="290"/>
    </location>
</feature>
<reference evidence="9" key="1">
    <citation type="submission" date="2021-03" db="EMBL/GenBank/DDBJ databases">
        <authorList>
            <person name="Kanchanasin P."/>
            <person name="Saeng-In P."/>
            <person name="Phongsopitanun W."/>
            <person name="Yuki M."/>
            <person name="Kudo T."/>
            <person name="Ohkuma M."/>
            <person name="Tanasupawat S."/>
        </authorList>
    </citation>
    <scope>NUCLEOTIDE SEQUENCE</scope>
    <source>
        <strain evidence="9">GKU 128</strain>
    </source>
</reference>
<dbReference type="PANTHER" id="PTHR33406:SF6">
    <property type="entry name" value="MEMBRANE PROTEIN YDGH-RELATED"/>
    <property type="match status" value="1"/>
</dbReference>
<comment type="subcellular location">
    <subcellularLocation>
        <location evidence="1">Cell membrane</location>
        <topology evidence="1">Multi-pass membrane protein</topology>
    </subcellularLocation>
</comment>
<dbReference type="Gene3D" id="1.20.1640.10">
    <property type="entry name" value="Multidrug efflux transporter AcrB transmembrane domain"/>
    <property type="match status" value="2"/>
</dbReference>
<dbReference type="AlphaFoldDB" id="A0A939T680"/>
<dbReference type="GO" id="GO:0005886">
    <property type="term" value="C:plasma membrane"/>
    <property type="evidence" value="ECO:0007669"/>
    <property type="project" value="UniProtKB-SubCell"/>
</dbReference>
<name>A0A939T680_9ACTN</name>
<evidence type="ECO:0000313" key="10">
    <source>
        <dbReference type="Proteomes" id="UP000669179"/>
    </source>
</evidence>
<keyword evidence="5 7" id="KW-1133">Transmembrane helix</keyword>
<organism evidence="9 10">
    <name type="scientific">Actinomadura barringtoniae</name>
    <dbReference type="NCBI Taxonomy" id="1427535"/>
    <lineage>
        <taxon>Bacteria</taxon>
        <taxon>Bacillati</taxon>
        <taxon>Actinomycetota</taxon>
        <taxon>Actinomycetes</taxon>
        <taxon>Streptosporangiales</taxon>
        <taxon>Thermomonosporaceae</taxon>
        <taxon>Actinomadura</taxon>
    </lineage>
</organism>
<dbReference type="InterPro" id="IPR000731">
    <property type="entry name" value="SSD"/>
</dbReference>
<evidence type="ECO:0000256" key="4">
    <source>
        <dbReference type="ARBA" id="ARBA00022692"/>
    </source>
</evidence>
<proteinExistence type="inferred from homology"/>
<dbReference type="PANTHER" id="PTHR33406">
    <property type="entry name" value="MEMBRANE PROTEIN MJ1562-RELATED"/>
    <property type="match status" value="1"/>
</dbReference>
<dbReference type="InterPro" id="IPR004869">
    <property type="entry name" value="MMPL_dom"/>
</dbReference>
<dbReference type="RefSeq" id="WP_208258365.1">
    <property type="nucleotide sequence ID" value="NZ_JAGEOJ010000010.1"/>
</dbReference>
<evidence type="ECO:0000256" key="2">
    <source>
        <dbReference type="ARBA" id="ARBA00010157"/>
    </source>
</evidence>
<evidence type="ECO:0000256" key="1">
    <source>
        <dbReference type="ARBA" id="ARBA00004651"/>
    </source>
</evidence>
<evidence type="ECO:0000256" key="3">
    <source>
        <dbReference type="ARBA" id="ARBA00022475"/>
    </source>
</evidence>
<feature type="transmembrane region" description="Helical" evidence="7">
    <location>
        <begin position="532"/>
        <end position="552"/>
    </location>
</feature>
<feature type="transmembrane region" description="Helical" evidence="7">
    <location>
        <begin position="302"/>
        <end position="324"/>
    </location>
</feature>
<feature type="transmembrane region" description="Helical" evidence="7">
    <location>
        <begin position="638"/>
        <end position="663"/>
    </location>
</feature>
<dbReference type="Proteomes" id="UP000669179">
    <property type="component" value="Unassembled WGS sequence"/>
</dbReference>
<keyword evidence="10" id="KW-1185">Reference proteome</keyword>
<feature type="transmembrane region" description="Helical" evidence="7">
    <location>
        <begin position="606"/>
        <end position="632"/>
    </location>
</feature>
<feature type="transmembrane region" description="Helical" evidence="7">
    <location>
        <begin position="168"/>
        <end position="186"/>
    </location>
</feature>
<feature type="domain" description="SSD" evidence="8">
    <location>
        <begin position="191"/>
        <end position="323"/>
    </location>
</feature>
<evidence type="ECO:0000256" key="5">
    <source>
        <dbReference type="ARBA" id="ARBA00022989"/>
    </source>
</evidence>
<feature type="transmembrane region" description="Helical" evidence="7">
    <location>
        <begin position="564"/>
        <end position="585"/>
    </location>
</feature>